<dbReference type="GO" id="GO:0020037">
    <property type="term" value="F:heme binding"/>
    <property type="evidence" value="ECO:0007669"/>
    <property type="project" value="TreeGrafter"/>
</dbReference>
<keyword evidence="8 12" id="KW-0249">Electron transport</keyword>
<dbReference type="RefSeq" id="WP_107203320.1">
    <property type="nucleotide sequence ID" value="NZ_CP015960.1"/>
</dbReference>
<dbReference type="PANTHER" id="PTHR30365:SF14">
    <property type="entry name" value="CYTOCHROME BD MENAQUINOL OXIDASE SUBUNIT I-RELATED"/>
    <property type="match status" value="1"/>
</dbReference>
<feature type="transmembrane region" description="Helical" evidence="12">
    <location>
        <begin position="125"/>
        <end position="145"/>
    </location>
</feature>
<dbReference type="GO" id="GO:0005886">
    <property type="term" value="C:plasma membrane"/>
    <property type="evidence" value="ECO:0007669"/>
    <property type="project" value="UniProtKB-SubCell"/>
</dbReference>
<feature type="transmembrane region" description="Helical" evidence="12">
    <location>
        <begin position="322"/>
        <end position="346"/>
    </location>
</feature>
<dbReference type="Proteomes" id="UP001462961">
    <property type="component" value="Unassembled WGS sequence"/>
</dbReference>
<feature type="transmembrane region" description="Helical" evidence="12">
    <location>
        <begin position="219"/>
        <end position="236"/>
    </location>
</feature>
<geneLocation type="plasmid" evidence="15">
    <name>unnamed</name>
</geneLocation>
<feature type="transmembrane region" description="Helical" evidence="12">
    <location>
        <begin position="95"/>
        <end position="118"/>
    </location>
</feature>
<dbReference type="EMBL" id="JAYLVJ010000062">
    <property type="protein sequence ID" value="MEO1758822.1"/>
    <property type="molecule type" value="Genomic_DNA"/>
</dbReference>
<reference evidence="15 16" key="1">
    <citation type="journal article" date="2014" name="Genome Announc.">
        <title>Draft Genome Sequence of the Haloacid-Degrading Burkholderia caribensis Strain MBA4.</title>
        <authorList>
            <person name="Pan Y."/>
            <person name="Kong K.F."/>
            <person name="Tsang J.S."/>
        </authorList>
    </citation>
    <scope>NUCLEOTIDE SEQUENCE [LARGE SCALE GENOMIC DNA]</scope>
    <source>
        <strain evidence="15 16">852011</strain>
    </source>
</reference>
<dbReference type="GO" id="GO:0016682">
    <property type="term" value="F:oxidoreductase activity, acting on diphenols and related substances as donors, oxygen as acceptor"/>
    <property type="evidence" value="ECO:0007669"/>
    <property type="project" value="TreeGrafter"/>
</dbReference>
<evidence type="ECO:0000256" key="1">
    <source>
        <dbReference type="ARBA" id="ARBA00004651"/>
    </source>
</evidence>
<keyword evidence="17" id="KW-1185">Reference proteome</keyword>
<keyword evidence="6 12" id="KW-0812">Transmembrane</keyword>
<dbReference type="GO" id="GO:0019646">
    <property type="term" value="P:aerobic electron transport chain"/>
    <property type="evidence" value="ECO:0007669"/>
    <property type="project" value="InterPro"/>
</dbReference>
<evidence type="ECO:0000313" key="15">
    <source>
        <dbReference type="EMBL" id="QLB67950.1"/>
    </source>
</evidence>
<dbReference type="EMBL" id="CP015960">
    <property type="protein sequence ID" value="QLB67950.1"/>
    <property type="molecule type" value="Genomic_DNA"/>
</dbReference>
<reference evidence="15" key="2">
    <citation type="submission" date="2016-06" db="EMBL/GenBank/DDBJ databases">
        <authorList>
            <person name="Huang P."/>
            <person name="Jiang X."/>
            <person name="Liu X."/>
        </authorList>
    </citation>
    <scope>NUCLEOTIDE SEQUENCE</scope>
    <source>
        <strain evidence="15">852011</strain>
        <plasmid evidence="15">unnamed</plasmid>
    </source>
</reference>
<feature type="transmembrane region" description="Helical" evidence="12">
    <location>
        <begin position="358"/>
        <end position="379"/>
    </location>
</feature>
<evidence type="ECO:0000256" key="13">
    <source>
        <dbReference type="SAM" id="MobiDB-lite"/>
    </source>
</evidence>
<evidence type="ECO:0000256" key="9">
    <source>
        <dbReference type="ARBA" id="ARBA00022989"/>
    </source>
</evidence>
<name>A0A9Q6WR47_9BURK</name>
<dbReference type="Pfam" id="PF01654">
    <property type="entry name" value="Cyt_bd_oxida_I"/>
    <property type="match status" value="1"/>
</dbReference>
<keyword evidence="10 12" id="KW-0408">Iron</keyword>
<protein>
    <submittedName>
        <fullName evidence="15">Cytochrome D ubiquinol oxidase subunit I</fullName>
    </submittedName>
    <submittedName>
        <fullName evidence="14">Cytochrome ubiquinol oxidase subunit I</fullName>
    </submittedName>
</protein>
<gene>
    <name evidence="15" type="ORF">A9O66_36955</name>
    <name evidence="14" type="ORF">VOI32_33455</name>
</gene>
<evidence type="ECO:0000256" key="11">
    <source>
        <dbReference type="ARBA" id="ARBA00023136"/>
    </source>
</evidence>
<comment type="similarity">
    <text evidence="2 12">Belongs to the cytochrome ubiquinol oxidase subunit 1 family.</text>
</comment>
<feature type="transmembrane region" description="Helical" evidence="12">
    <location>
        <begin position="183"/>
        <end position="207"/>
    </location>
</feature>
<proteinExistence type="inferred from homology"/>
<evidence type="ECO:0000256" key="5">
    <source>
        <dbReference type="ARBA" id="ARBA00022617"/>
    </source>
</evidence>
<evidence type="ECO:0000256" key="10">
    <source>
        <dbReference type="ARBA" id="ARBA00023004"/>
    </source>
</evidence>
<dbReference type="PIRSF" id="PIRSF006446">
    <property type="entry name" value="Cyt_quinol_oxidase_1"/>
    <property type="match status" value="1"/>
</dbReference>
<evidence type="ECO:0000313" key="16">
    <source>
        <dbReference type="Proteomes" id="UP000509548"/>
    </source>
</evidence>
<keyword evidence="5 12" id="KW-0349">Heme</keyword>
<feature type="transmembrane region" description="Helical" evidence="12">
    <location>
        <begin position="408"/>
        <end position="431"/>
    </location>
</feature>
<evidence type="ECO:0000256" key="8">
    <source>
        <dbReference type="ARBA" id="ARBA00022982"/>
    </source>
</evidence>
<evidence type="ECO:0000256" key="4">
    <source>
        <dbReference type="ARBA" id="ARBA00022475"/>
    </source>
</evidence>
<keyword evidence="7 12" id="KW-0479">Metal-binding</keyword>
<feature type="transmembrane region" description="Helical" evidence="12">
    <location>
        <begin position="54"/>
        <end position="75"/>
    </location>
</feature>
<evidence type="ECO:0000313" key="14">
    <source>
        <dbReference type="EMBL" id="MEO1758822.1"/>
    </source>
</evidence>
<dbReference type="PANTHER" id="PTHR30365">
    <property type="entry name" value="CYTOCHROME D UBIQUINOL OXIDASE"/>
    <property type="match status" value="1"/>
</dbReference>
<dbReference type="GO" id="GO:0009055">
    <property type="term" value="F:electron transfer activity"/>
    <property type="evidence" value="ECO:0007669"/>
    <property type="project" value="UniProtKB-UniRule"/>
</dbReference>
<dbReference type="GO" id="GO:0046872">
    <property type="term" value="F:metal ion binding"/>
    <property type="evidence" value="ECO:0007669"/>
    <property type="project" value="UniProtKB-UniRule"/>
</dbReference>
<evidence type="ECO:0000256" key="6">
    <source>
        <dbReference type="ARBA" id="ARBA00022692"/>
    </source>
</evidence>
<keyword evidence="11 12" id="KW-0472">Membrane</keyword>
<evidence type="ECO:0000256" key="12">
    <source>
        <dbReference type="PIRNR" id="PIRNR006446"/>
    </source>
</evidence>
<sequence length="467" mass="51521">MEAGIDLARSQFGFTIGLHIVLAAFSIGLANYLMVLEALWLWTARQVYIDIYNYWLKPFALTFAVGAVSGIVMEYQFGTNWGAFAVRTGPVIGPMMMYEIVVAFFLESGFLGVMLFGMKKVGRKWHFGATVLVAIGSILSAFWILSANSWMHTPAGYQMGADGRFLPVDWWAIVFNPSFPYRLVHMTLAAFLSTAFLVGGVAAWHLLRDRHAHGARAMLSMSLWMALFAAPLQLLAGDKHGENTLEHQPQKVAAMEGDWDARAPGSGEPMVLFAVPDMRERRNHYEVSIPRVASLYLRHDLSGTIRGLKEFPPSDIPPVPTVFFAFRAMVGLGLLMIAAGIAGLVLRWKRRLYDATWLHRAMVAMSPAGFVAMLAGWTVTEVGRQPWTVYGALRTSQSISPQIGWQTVAWSLAATVALYVVMFGVGLYYLVRLLARPPEEGEQGPHPSLVQHIRPRAGTAPAHGAGK</sequence>
<dbReference type="GO" id="GO:0070069">
    <property type="term" value="C:cytochrome complex"/>
    <property type="evidence" value="ECO:0007669"/>
    <property type="project" value="UniProtKB-UniRule"/>
</dbReference>
<evidence type="ECO:0000256" key="3">
    <source>
        <dbReference type="ARBA" id="ARBA00022448"/>
    </source>
</evidence>
<dbReference type="InterPro" id="IPR002585">
    <property type="entry name" value="Cyt-d_ubiquinol_oxidase_su_1"/>
</dbReference>
<accession>A0A9Q6WR47</accession>
<keyword evidence="9 12" id="KW-1133">Transmembrane helix</keyword>
<evidence type="ECO:0000256" key="7">
    <source>
        <dbReference type="ARBA" id="ARBA00022723"/>
    </source>
</evidence>
<comment type="subcellular location">
    <subcellularLocation>
        <location evidence="12">Cell inner membrane</location>
    </subcellularLocation>
    <subcellularLocation>
        <location evidence="1">Cell membrane</location>
        <topology evidence="1">Multi-pass membrane protein</topology>
    </subcellularLocation>
</comment>
<feature type="transmembrane region" description="Helical" evidence="12">
    <location>
        <begin position="20"/>
        <end position="42"/>
    </location>
</feature>
<feature type="region of interest" description="Disordered" evidence="13">
    <location>
        <begin position="442"/>
        <end position="467"/>
    </location>
</feature>
<dbReference type="AlphaFoldDB" id="A0A9Q6WR47"/>
<evidence type="ECO:0000256" key="2">
    <source>
        <dbReference type="ARBA" id="ARBA00009819"/>
    </source>
</evidence>
<geneLocation type="plasmid" evidence="16"/>
<reference evidence="14 17" key="3">
    <citation type="submission" date="2024-01" db="EMBL/GenBank/DDBJ databases">
        <title>The diversity of rhizobia nodulating Mimosa spp. in eleven states of Brazil covering several biomes is determined by host plant, location, and edaphic factors.</title>
        <authorList>
            <person name="Rouws L."/>
            <person name="Barauna A."/>
            <person name="Beukes C."/>
            <person name="De Faria S.M."/>
            <person name="Gross E."/>
            <person name="Dos Reis Junior F.B."/>
            <person name="Simon M."/>
            <person name="Maluk M."/>
            <person name="Odee D.W."/>
            <person name="Kenicer G."/>
            <person name="Young J.P.W."/>
            <person name="Reis V.M."/>
            <person name="Zilli J."/>
            <person name="James E.K."/>
        </authorList>
    </citation>
    <scope>NUCLEOTIDE SEQUENCE [LARGE SCALE GENOMIC DNA]</scope>
    <source>
        <strain evidence="14 17">JHI1651</strain>
    </source>
</reference>
<keyword evidence="15" id="KW-0614">Plasmid</keyword>
<dbReference type="Proteomes" id="UP000509548">
    <property type="component" value="Plasmid unnamed"/>
</dbReference>
<evidence type="ECO:0000313" key="17">
    <source>
        <dbReference type="Proteomes" id="UP001462961"/>
    </source>
</evidence>
<organism evidence="15 16">
    <name type="scientific">Paraburkholderia caribensis</name>
    <dbReference type="NCBI Taxonomy" id="75105"/>
    <lineage>
        <taxon>Bacteria</taxon>
        <taxon>Pseudomonadati</taxon>
        <taxon>Pseudomonadota</taxon>
        <taxon>Betaproteobacteria</taxon>
        <taxon>Burkholderiales</taxon>
        <taxon>Burkholderiaceae</taxon>
        <taxon>Paraburkholderia</taxon>
    </lineage>
</organism>
<keyword evidence="4 12" id="KW-1003">Cell membrane</keyword>
<keyword evidence="3 12" id="KW-0813">Transport</keyword>